<comment type="catalytic activity">
    <reaction evidence="5">
        <text>[protein]-peptidylproline (omega=180) = [protein]-peptidylproline (omega=0)</text>
        <dbReference type="Rhea" id="RHEA:16237"/>
        <dbReference type="Rhea" id="RHEA-COMP:10747"/>
        <dbReference type="Rhea" id="RHEA-COMP:10748"/>
        <dbReference type="ChEBI" id="CHEBI:83833"/>
        <dbReference type="ChEBI" id="CHEBI:83834"/>
        <dbReference type="EC" id="5.2.1.8"/>
    </reaction>
</comment>
<dbReference type="Pfam" id="PF00160">
    <property type="entry name" value="Pro_isomerase"/>
    <property type="match status" value="1"/>
</dbReference>
<evidence type="ECO:0000313" key="8">
    <source>
        <dbReference type="Proteomes" id="UP000253570"/>
    </source>
</evidence>
<dbReference type="PANTHER" id="PTHR45625">
    <property type="entry name" value="PEPTIDYL-PROLYL CIS-TRANS ISOMERASE-RELATED"/>
    <property type="match status" value="1"/>
</dbReference>
<evidence type="ECO:0000256" key="5">
    <source>
        <dbReference type="RuleBase" id="RU363019"/>
    </source>
</evidence>
<dbReference type="EC" id="5.2.1.8" evidence="5"/>
<feature type="domain" description="PPIase cyclophilin-type" evidence="6">
    <location>
        <begin position="16"/>
        <end position="154"/>
    </location>
</feature>
<comment type="function">
    <text evidence="1 5">PPIases accelerate the folding of proteins. It catalyzes the cis-trans isomerization of proline imidic peptide bonds in oligopeptides.</text>
</comment>
<evidence type="ECO:0000259" key="6">
    <source>
        <dbReference type="PROSITE" id="PS50072"/>
    </source>
</evidence>
<dbReference type="InterPro" id="IPR024936">
    <property type="entry name" value="Cyclophilin-type_PPIase"/>
</dbReference>
<comment type="similarity">
    <text evidence="2 5">Belongs to the cyclophilin-type PPIase family.</text>
</comment>
<dbReference type="Gene3D" id="2.40.100.10">
    <property type="entry name" value="Cyclophilin-like"/>
    <property type="match status" value="1"/>
</dbReference>
<evidence type="ECO:0000256" key="1">
    <source>
        <dbReference type="ARBA" id="ARBA00002388"/>
    </source>
</evidence>
<keyword evidence="3 5" id="KW-0697">Rotamase</keyword>
<dbReference type="InterPro" id="IPR044666">
    <property type="entry name" value="Cyclophilin_A-like"/>
</dbReference>
<dbReference type="InterPro" id="IPR029000">
    <property type="entry name" value="Cyclophilin-like_dom_sf"/>
</dbReference>
<dbReference type="AlphaFoldDB" id="A0A368DM04"/>
<dbReference type="PROSITE" id="PS50072">
    <property type="entry name" value="CSA_PPIASE_2"/>
    <property type="match status" value="1"/>
</dbReference>
<dbReference type="CDD" id="cd00317">
    <property type="entry name" value="cyclophilin"/>
    <property type="match status" value="1"/>
</dbReference>
<evidence type="ECO:0000256" key="4">
    <source>
        <dbReference type="ARBA" id="ARBA00023235"/>
    </source>
</evidence>
<dbReference type="Proteomes" id="UP000253570">
    <property type="component" value="Unassembled WGS sequence"/>
</dbReference>
<dbReference type="InterPro" id="IPR002130">
    <property type="entry name" value="Cyclophilin-type_PPIase_dom"/>
</dbReference>
<keyword evidence="4 5" id="KW-0413">Isomerase</keyword>
<comment type="caution">
    <text evidence="7">The sequence shown here is derived from an EMBL/GenBank/DDBJ whole genome shotgun (WGS) entry which is preliminary data.</text>
</comment>
<dbReference type="PANTHER" id="PTHR45625:SF4">
    <property type="entry name" value="PEPTIDYLPROLYL ISOMERASE DOMAIN AND WD REPEAT-CONTAINING PROTEIN 1"/>
    <property type="match status" value="1"/>
</dbReference>
<dbReference type="SUPFAM" id="SSF50891">
    <property type="entry name" value="Cyclophilin-like"/>
    <property type="match status" value="1"/>
</dbReference>
<accession>A0A368DM04</accession>
<protein>
    <recommendedName>
        <fullName evidence="5">Peptidyl-prolyl cis-trans isomerase</fullName>
        <shortName evidence="5">PPIase</shortName>
        <ecNumber evidence="5">5.2.1.8</ecNumber>
    </recommendedName>
</protein>
<evidence type="ECO:0000256" key="3">
    <source>
        <dbReference type="ARBA" id="ARBA00023110"/>
    </source>
</evidence>
<organism evidence="7 8">
    <name type="scientific">PS1 clade bacterium</name>
    <dbReference type="NCBI Taxonomy" id="2175152"/>
    <lineage>
        <taxon>Bacteria</taxon>
        <taxon>Pseudomonadati</taxon>
        <taxon>Pseudomonadota</taxon>
        <taxon>Alphaproteobacteria</taxon>
        <taxon>PS1 clade</taxon>
    </lineage>
</organism>
<sequence length="154" mass="16992">MAENTNEKLLLELTHGEVVIELHSDVAPLHVERIKQLTKEGFYDGIVFHRVIEGFMAQTGDPTGTGMGGSNYPDVIAEFSNKPFERGTIGMARSSNPNSANSQFFICFKPAPFLNGQYTVWGTVVDGMDYVDAIARGEPPVEPDKIVRMSLIEE</sequence>
<dbReference type="PRINTS" id="PR00153">
    <property type="entry name" value="CSAPPISMRASE"/>
</dbReference>
<dbReference type="PIRSF" id="PIRSF001467">
    <property type="entry name" value="Peptidylpro_ismrse"/>
    <property type="match status" value="1"/>
</dbReference>
<gene>
    <name evidence="7" type="ORF">DBW71_04785</name>
</gene>
<reference evidence="7 8" key="1">
    <citation type="journal article" date="2018" name="Microbiome">
        <title>Fine metagenomic profile of the Mediterranean stratified and mixed water columns revealed by assembly and recruitment.</title>
        <authorList>
            <person name="Haro-Moreno J.M."/>
            <person name="Lopez-Perez M."/>
            <person name="De La Torre J.R."/>
            <person name="Picazo A."/>
            <person name="Camacho A."/>
            <person name="Rodriguez-Valera F."/>
        </authorList>
    </citation>
    <scope>NUCLEOTIDE SEQUENCE [LARGE SCALE GENOMIC DNA]</scope>
    <source>
        <strain evidence="7">MED-G57</strain>
    </source>
</reference>
<proteinExistence type="inferred from homology"/>
<dbReference type="EMBL" id="QOQD01000011">
    <property type="protein sequence ID" value="RCL72867.1"/>
    <property type="molecule type" value="Genomic_DNA"/>
</dbReference>
<evidence type="ECO:0000313" key="7">
    <source>
        <dbReference type="EMBL" id="RCL72867.1"/>
    </source>
</evidence>
<dbReference type="GO" id="GO:0003755">
    <property type="term" value="F:peptidyl-prolyl cis-trans isomerase activity"/>
    <property type="evidence" value="ECO:0007669"/>
    <property type="project" value="UniProtKB-UniRule"/>
</dbReference>
<evidence type="ECO:0000256" key="2">
    <source>
        <dbReference type="ARBA" id="ARBA00007365"/>
    </source>
</evidence>
<name>A0A368DM04_9PROT</name>